<keyword evidence="1" id="KW-0694">RNA-binding</keyword>
<dbReference type="Pfam" id="PF00076">
    <property type="entry name" value="RRM_1"/>
    <property type="match status" value="1"/>
</dbReference>
<evidence type="ECO:0000313" key="4">
    <source>
        <dbReference type="Proteomes" id="UP001157974"/>
    </source>
</evidence>
<dbReference type="PANTHER" id="PTHR15241">
    <property type="entry name" value="TRANSFORMER-2-RELATED"/>
    <property type="match status" value="1"/>
</dbReference>
<dbReference type="InterPro" id="IPR012677">
    <property type="entry name" value="Nucleotide-bd_a/b_plait_sf"/>
</dbReference>
<accession>A0AAV8UWC9</accession>
<dbReference type="InterPro" id="IPR035979">
    <property type="entry name" value="RBD_domain_sf"/>
</dbReference>
<dbReference type="AlphaFoldDB" id="A0AAV8UWC9"/>
<dbReference type="Gene3D" id="3.30.70.330">
    <property type="match status" value="1"/>
</dbReference>
<reference evidence="3 4" key="1">
    <citation type="journal article" date="2023" name="Nat. Commun.">
        <title>Origin of minicircular mitochondrial genomes in red algae.</title>
        <authorList>
            <person name="Lee Y."/>
            <person name="Cho C.H."/>
            <person name="Lee Y.M."/>
            <person name="Park S.I."/>
            <person name="Yang J.H."/>
            <person name="West J.A."/>
            <person name="Bhattacharya D."/>
            <person name="Yoon H.S."/>
        </authorList>
    </citation>
    <scope>NUCLEOTIDE SEQUENCE [LARGE SCALE GENOMIC DNA]</scope>
    <source>
        <strain evidence="3 4">CCMP1338</strain>
        <tissue evidence="3">Whole cell</tissue>
    </source>
</reference>
<dbReference type="Proteomes" id="UP001157974">
    <property type="component" value="Unassembled WGS sequence"/>
</dbReference>
<dbReference type="SMART" id="SM00360">
    <property type="entry name" value="RRM"/>
    <property type="match status" value="1"/>
</dbReference>
<organism evidence="3 4">
    <name type="scientific">Rhodosorus marinus</name>
    <dbReference type="NCBI Taxonomy" id="101924"/>
    <lineage>
        <taxon>Eukaryota</taxon>
        <taxon>Rhodophyta</taxon>
        <taxon>Stylonematophyceae</taxon>
        <taxon>Stylonematales</taxon>
        <taxon>Stylonemataceae</taxon>
        <taxon>Rhodosorus</taxon>
    </lineage>
</organism>
<evidence type="ECO:0000259" key="2">
    <source>
        <dbReference type="PROSITE" id="PS50102"/>
    </source>
</evidence>
<gene>
    <name evidence="3" type="ORF">NDN08_003389</name>
</gene>
<dbReference type="SUPFAM" id="SSF54928">
    <property type="entry name" value="RNA-binding domain, RBD"/>
    <property type="match status" value="1"/>
</dbReference>
<proteinExistence type="predicted"/>
<dbReference type="PROSITE" id="PS50102">
    <property type="entry name" value="RRM"/>
    <property type="match status" value="1"/>
</dbReference>
<evidence type="ECO:0000313" key="3">
    <source>
        <dbReference type="EMBL" id="KAJ8906905.1"/>
    </source>
</evidence>
<comment type="caution">
    <text evidence="3">The sequence shown here is derived from an EMBL/GenBank/DDBJ whole genome shotgun (WGS) entry which is preliminary data.</text>
</comment>
<dbReference type="PANTHER" id="PTHR15241:SF304">
    <property type="entry name" value="RRM DOMAIN-CONTAINING PROTEIN"/>
    <property type="match status" value="1"/>
</dbReference>
<protein>
    <recommendedName>
        <fullName evidence="2">RRM domain-containing protein</fullName>
    </recommendedName>
</protein>
<evidence type="ECO:0000256" key="1">
    <source>
        <dbReference type="PROSITE-ProRule" id="PRU00176"/>
    </source>
</evidence>
<dbReference type="InterPro" id="IPR000504">
    <property type="entry name" value="RRM_dom"/>
</dbReference>
<dbReference type="EMBL" id="JAMWBK010000003">
    <property type="protein sequence ID" value="KAJ8906905.1"/>
    <property type="molecule type" value="Genomic_DNA"/>
</dbReference>
<feature type="domain" description="RRM" evidence="2">
    <location>
        <begin position="128"/>
        <end position="206"/>
    </location>
</feature>
<dbReference type="GO" id="GO:0003723">
    <property type="term" value="F:RNA binding"/>
    <property type="evidence" value="ECO:0007669"/>
    <property type="project" value="UniProtKB-UniRule"/>
</dbReference>
<keyword evidence="4" id="KW-1185">Reference proteome</keyword>
<name>A0AAV8UWC9_9RHOD</name>
<sequence length="207" mass="22935">MGSCFVGTSPIVLVGSRASYHPLQKRYQKTCYTKNLRSRLSMNVPGSGTGFVNCRRCGSDVVVEFSIFGADEVADVRCPECGRKWTADFVDVDVLFEGKIQKATELLVQKKTGNEQAAQVIGNYRRAIRIWVGNLPARIGDEDLRAMFDRYGDVTSARVIYDRNTSRSRGFGFVEMADEGEGRAAIQDLDGNYDLGRKIAVRQADAS</sequence>